<organism evidence="1 2">
    <name type="scientific">Obba rivulosa</name>
    <dbReference type="NCBI Taxonomy" id="1052685"/>
    <lineage>
        <taxon>Eukaryota</taxon>
        <taxon>Fungi</taxon>
        <taxon>Dikarya</taxon>
        <taxon>Basidiomycota</taxon>
        <taxon>Agaricomycotina</taxon>
        <taxon>Agaricomycetes</taxon>
        <taxon>Polyporales</taxon>
        <taxon>Gelatoporiaceae</taxon>
        <taxon>Obba</taxon>
    </lineage>
</organism>
<reference evidence="1 2" key="1">
    <citation type="submission" date="2016-07" db="EMBL/GenBank/DDBJ databases">
        <title>Draft genome of the white-rot fungus Obba rivulosa 3A-2.</title>
        <authorList>
            <consortium name="DOE Joint Genome Institute"/>
            <person name="Miettinen O."/>
            <person name="Riley R."/>
            <person name="Acob R."/>
            <person name="Barry K."/>
            <person name="Cullen D."/>
            <person name="De Vries R."/>
            <person name="Hainaut M."/>
            <person name="Hatakka A."/>
            <person name="Henrissat B."/>
            <person name="Hilden K."/>
            <person name="Kuo R."/>
            <person name="Labutti K."/>
            <person name="Lipzen A."/>
            <person name="Makela M.R."/>
            <person name="Sandor L."/>
            <person name="Spatafora J.W."/>
            <person name="Grigoriev I.V."/>
            <person name="Hibbett D.S."/>
        </authorList>
    </citation>
    <scope>NUCLEOTIDE SEQUENCE [LARGE SCALE GENOMIC DNA]</scope>
    <source>
        <strain evidence="1 2">3A-2</strain>
    </source>
</reference>
<proteinExistence type="predicted"/>
<sequence>MRGYSEQALPYPVSACAAGIVYESAMCRPVMSYGAESQTRTVAQPGGIFCRKSGDLYIEAWERIGRSWASWFFRQKQTAEDTRVPGEHNFFSTATMISALDSPPARRLKTLALQGGSQSPVHEYADSIVLPRDDQVILTCGEELVSECCAEHLKPFKLASTDGLSLPFDPKVAHNRIGRNREDTEAAKDLEATVQDLKVSQQGLQVSRTEGLTRRDVPPPSLAASRRYSQVVRHERWDLRRRDAYWSWVAAQYALHDRRKQQEVFADIQNMDTSSMSN</sequence>
<evidence type="ECO:0000313" key="2">
    <source>
        <dbReference type="Proteomes" id="UP000250043"/>
    </source>
</evidence>
<name>A0A8E2AW29_9APHY</name>
<dbReference type="AlphaFoldDB" id="A0A8E2AW29"/>
<dbReference type="Proteomes" id="UP000250043">
    <property type="component" value="Unassembled WGS sequence"/>
</dbReference>
<keyword evidence="2" id="KW-1185">Reference proteome</keyword>
<evidence type="ECO:0000313" key="1">
    <source>
        <dbReference type="EMBL" id="OCH89132.1"/>
    </source>
</evidence>
<protein>
    <submittedName>
        <fullName evidence="1">Uncharacterized protein</fullName>
    </submittedName>
</protein>
<dbReference type="EMBL" id="KV722434">
    <property type="protein sequence ID" value="OCH89132.1"/>
    <property type="molecule type" value="Genomic_DNA"/>
</dbReference>
<gene>
    <name evidence="1" type="ORF">OBBRIDRAFT_804921</name>
</gene>
<accession>A0A8E2AW29</accession>